<keyword evidence="9" id="KW-0443">Lipid metabolism</keyword>
<dbReference type="NCBIfam" id="NF008363">
    <property type="entry name" value="PRK11154.1"/>
    <property type="match status" value="1"/>
</dbReference>
<comment type="similarity">
    <text evidence="2">In the central section; belongs to the 3-hydroxyacyl-CoA dehydrogenase family.</text>
</comment>
<dbReference type="AlphaFoldDB" id="A0A0E2Z0Z4"/>
<evidence type="ECO:0000256" key="8">
    <source>
        <dbReference type="ARBA" id="ARBA00023027"/>
    </source>
</evidence>
<evidence type="ECO:0000256" key="9">
    <source>
        <dbReference type="ARBA" id="ARBA00023098"/>
    </source>
</evidence>
<dbReference type="UniPathway" id="UPA00659"/>
<keyword evidence="10 15" id="KW-0456">Lyase</keyword>
<feature type="domain" description="3-hydroxyacyl-CoA dehydrogenase NAD binding" evidence="14">
    <location>
        <begin position="334"/>
        <end position="513"/>
    </location>
</feature>
<accession>A0A0E2Z0Z4</accession>
<dbReference type="Gene3D" id="3.40.50.720">
    <property type="entry name" value="NAD(P)-binding Rossmann-like Domain"/>
    <property type="match status" value="1"/>
</dbReference>
<keyword evidence="7 15" id="KW-0560">Oxidoreductase</keyword>
<dbReference type="HOGENOM" id="CLU_009834_16_2_6"/>
<proteinExistence type="inferred from homology"/>
<comment type="catalytic activity">
    <reaction evidence="12">
        <text>a (3S)-3-hydroxyacyl-CoA + NAD(+) = a 3-oxoacyl-CoA + NADH + H(+)</text>
        <dbReference type="Rhea" id="RHEA:22432"/>
        <dbReference type="ChEBI" id="CHEBI:15378"/>
        <dbReference type="ChEBI" id="CHEBI:57318"/>
        <dbReference type="ChEBI" id="CHEBI:57540"/>
        <dbReference type="ChEBI" id="CHEBI:57945"/>
        <dbReference type="ChEBI" id="CHEBI:90726"/>
        <dbReference type="EC" id="1.1.1.35"/>
    </reaction>
</comment>
<dbReference type="Pfam" id="PF00378">
    <property type="entry name" value="ECH_1"/>
    <property type="match status" value="1"/>
</dbReference>
<dbReference type="FunFam" id="3.90.226.10:FF:000011">
    <property type="entry name" value="Fatty acid oxidation complex subunit alpha"/>
    <property type="match status" value="1"/>
</dbReference>
<comment type="caution">
    <text evidence="15">The sequence shown here is derived from an EMBL/GenBank/DDBJ whole genome shotgun (WGS) entry which is preliminary data.</text>
</comment>
<feature type="domain" description="3-hydroxyacyl-CoA dehydrogenase C-terminal" evidence="13">
    <location>
        <begin position="644"/>
        <end position="728"/>
    </location>
</feature>
<dbReference type="FunFam" id="3.40.50.720:FF:000009">
    <property type="entry name" value="Fatty oxidation complex, alpha subunit"/>
    <property type="match status" value="1"/>
</dbReference>
<evidence type="ECO:0000256" key="7">
    <source>
        <dbReference type="ARBA" id="ARBA00023002"/>
    </source>
</evidence>
<evidence type="ECO:0000256" key="6">
    <source>
        <dbReference type="ARBA" id="ARBA00022963"/>
    </source>
</evidence>
<dbReference type="GO" id="GO:0004300">
    <property type="term" value="F:enoyl-CoA hydratase activity"/>
    <property type="evidence" value="ECO:0007669"/>
    <property type="project" value="UniProtKB-EC"/>
</dbReference>
<dbReference type="SUPFAM" id="SSF51735">
    <property type="entry name" value="NAD(P)-binding Rossmann-fold domains"/>
    <property type="match status" value="1"/>
</dbReference>
<evidence type="ECO:0000259" key="13">
    <source>
        <dbReference type="Pfam" id="PF00725"/>
    </source>
</evidence>
<dbReference type="Gene3D" id="3.90.226.10">
    <property type="entry name" value="2-enoyl-CoA Hydratase, Chain A, domain 1"/>
    <property type="match status" value="1"/>
</dbReference>
<dbReference type="InterPro" id="IPR050136">
    <property type="entry name" value="FA_oxidation_alpha_subunit"/>
</dbReference>
<dbReference type="GO" id="GO:0006635">
    <property type="term" value="P:fatty acid beta-oxidation"/>
    <property type="evidence" value="ECO:0007669"/>
    <property type="project" value="UniProtKB-UniPathway"/>
</dbReference>
<dbReference type="PANTHER" id="PTHR43612">
    <property type="entry name" value="TRIFUNCTIONAL ENZYME SUBUNIT ALPHA"/>
    <property type="match status" value="1"/>
</dbReference>
<keyword evidence="5" id="KW-0276">Fatty acid metabolism</keyword>
<evidence type="ECO:0000256" key="12">
    <source>
        <dbReference type="ARBA" id="ARBA00049556"/>
    </source>
</evidence>
<dbReference type="GO" id="GO:0016509">
    <property type="term" value="F:long-chain (3S)-3-hydroxyacyl-CoA dehydrogenase (NAD+) activity"/>
    <property type="evidence" value="ECO:0007669"/>
    <property type="project" value="TreeGrafter"/>
</dbReference>
<keyword evidence="15" id="KW-0413">Isomerase</keyword>
<evidence type="ECO:0000313" key="15">
    <source>
        <dbReference type="EMBL" id="KFI19318.1"/>
    </source>
</evidence>
<evidence type="ECO:0000256" key="10">
    <source>
        <dbReference type="ARBA" id="ARBA00023239"/>
    </source>
</evidence>
<dbReference type="InterPro" id="IPR006176">
    <property type="entry name" value="3-OHacyl-CoA_DH_NAD-bd"/>
</dbReference>
<dbReference type="InterPro" id="IPR006180">
    <property type="entry name" value="3-OHacyl-CoA_DH_CS"/>
</dbReference>
<dbReference type="InterPro" id="IPR006108">
    <property type="entry name" value="3HC_DH_C"/>
</dbReference>
<dbReference type="EMBL" id="JPGN01000055">
    <property type="protein sequence ID" value="KFI19318.1"/>
    <property type="molecule type" value="Genomic_DNA"/>
</dbReference>
<dbReference type="Gene3D" id="1.10.1040.50">
    <property type="match status" value="1"/>
</dbReference>
<dbReference type="Pfam" id="PF00725">
    <property type="entry name" value="3HCDH"/>
    <property type="match status" value="2"/>
</dbReference>
<dbReference type="OrthoDB" id="5389341at2"/>
<evidence type="ECO:0000256" key="4">
    <source>
        <dbReference type="ARBA" id="ARBA00012076"/>
    </source>
</evidence>
<evidence type="ECO:0000256" key="3">
    <source>
        <dbReference type="ARBA" id="ARBA00008750"/>
    </source>
</evidence>
<dbReference type="InterPro" id="IPR029045">
    <property type="entry name" value="ClpP/crotonase-like_dom_sf"/>
</dbReference>
<comment type="similarity">
    <text evidence="3">In the N-terminal section; belongs to the enoyl-CoA hydratase/isomerase family.</text>
</comment>
<evidence type="ECO:0000256" key="2">
    <source>
        <dbReference type="ARBA" id="ARBA00007005"/>
    </source>
</evidence>
<dbReference type="InterPro" id="IPR001753">
    <property type="entry name" value="Enoyl-CoA_hydra/iso"/>
</dbReference>
<dbReference type="GO" id="GO:0016853">
    <property type="term" value="F:isomerase activity"/>
    <property type="evidence" value="ECO:0007669"/>
    <property type="project" value="UniProtKB-KW"/>
</dbReference>
<evidence type="ECO:0000259" key="14">
    <source>
        <dbReference type="Pfam" id="PF02737"/>
    </source>
</evidence>
<dbReference type="SUPFAM" id="SSF52096">
    <property type="entry name" value="ClpP/crotonase"/>
    <property type="match status" value="1"/>
</dbReference>
<sequence length="744" mass="80877">MTNGTFRSLRIEKREDNAAIIWLDVPDVSVNTLQADFAQDFNRVLEQLSADKDLEVVVLASAKEDFIAGADIKMLTQLPDAEAARQLSRTAQQAMDQLEAFPLPIVAAIHGVCLGGGLEVALACRGRVATNSARTRLGQPEVKLGVIPGVGGTQRLPRLVGLETALNMILTGKTHPASKACALGLVDEVVPRPVLLEAALARARELVQENNKEPEAGTFQQVSRIFGSMLSLRKVRSLLLEKNSLGRSMVFNQAKKKVLSHTHGNLPAPLQALEVIKTGMEQGLEAGFKAEVEAFGDLAVSTKARNLMALFLAKSALKKDPGTDEEIAPRLVRKVGVLGAGLMGSGIAYVTAAKARLPVRLKDLKQEVLRQGLRTLWNAVTEQVKKRRMTAGEGDRVLALVRPTTEYTGFKQADVVIEAVVEDLKVKQQVLREVEAHGGPEMIFASNTSSIPIHKIAEASDRPEAVVGMHYFSPVPKVPLLEVIVTEKTVPEVVATCVALGKQQNKTVIVVRDGAGFYTTRILAPYINEATHLLAEGVSIQDIDKALVNFGFPVGPLKLLDEVGIDVVQKIAHILEEAFGERMKPTSVLAKLVSSHRLGKKNGQGLYRYQKMDGIFKGKGKQVDQSVYQSLGIKPDKKLEANEIAMRCLLPMINEAVHCYHEGILRSARDGDVGAVFGLGFPPFLGGPFRFIDNQGLRNVSKQLVHYQEQFGKRFTPASLLVDLAQQGIGFYDENVPPPGKTLS</sequence>
<protein>
    <recommendedName>
        <fullName evidence="4">enoyl-CoA hydratase</fullName>
        <ecNumber evidence="4">4.2.1.17</ecNumber>
    </recommendedName>
</protein>
<dbReference type="PROSITE" id="PS00067">
    <property type="entry name" value="3HCDH"/>
    <property type="match status" value="1"/>
</dbReference>
<dbReference type="Proteomes" id="UP000028839">
    <property type="component" value="Unassembled WGS sequence"/>
</dbReference>
<feature type="domain" description="3-hydroxyacyl-CoA dehydrogenase C-terminal" evidence="13">
    <location>
        <begin position="516"/>
        <end position="609"/>
    </location>
</feature>
<dbReference type="PANTHER" id="PTHR43612:SF3">
    <property type="entry name" value="TRIFUNCTIONAL ENZYME SUBUNIT ALPHA, MITOCHONDRIAL"/>
    <property type="match status" value="1"/>
</dbReference>
<name>A0A0E2Z0Z4_9GAMM</name>
<evidence type="ECO:0000256" key="1">
    <source>
        <dbReference type="ARBA" id="ARBA00005005"/>
    </source>
</evidence>
<reference evidence="15 16" key="1">
    <citation type="submission" date="2014-07" db="EMBL/GenBank/DDBJ databases">
        <title>Comparative analysis of Nitrosococcus oceani genome inventories of strains from Pacific and Atlantic gyres.</title>
        <authorList>
            <person name="Lim C.K."/>
            <person name="Wang L."/>
            <person name="Sayavedra-Soto L.A."/>
            <person name="Klotz M.G."/>
        </authorList>
    </citation>
    <scope>NUCLEOTIDE SEQUENCE [LARGE SCALE GENOMIC DNA]</scope>
    <source>
        <strain evidence="15 16">C-27</strain>
    </source>
</reference>
<dbReference type="CDD" id="cd06558">
    <property type="entry name" value="crotonase-like"/>
    <property type="match status" value="1"/>
</dbReference>
<comment type="pathway">
    <text evidence="1">Lipid metabolism; fatty acid beta-oxidation.</text>
</comment>
<evidence type="ECO:0000256" key="11">
    <source>
        <dbReference type="ARBA" id="ARBA00023268"/>
    </source>
</evidence>
<dbReference type="EC" id="4.2.1.17" evidence="4"/>
<keyword evidence="8" id="KW-0520">NAD</keyword>
<dbReference type="InterPro" id="IPR008927">
    <property type="entry name" value="6-PGluconate_DH-like_C_sf"/>
</dbReference>
<organism evidence="15 16">
    <name type="scientific">Nitrosococcus oceani C-27</name>
    <dbReference type="NCBI Taxonomy" id="314279"/>
    <lineage>
        <taxon>Bacteria</taxon>
        <taxon>Pseudomonadati</taxon>
        <taxon>Pseudomonadota</taxon>
        <taxon>Gammaproteobacteria</taxon>
        <taxon>Chromatiales</taxon>
        <taxon>Chromatiaceae</taxon>
        <taxon>Nitrosococcus</taxon>
    </lineage>
</organism>
<keyword evidence="6" id="KW-0442">Lipid degradation</keyword>
<keyword evidence="11" id="KW-0511">Multifunctional enzyme</keyword>
<dbReference type="Pfam" id="PF02737">
    <property type="entry name" value="3HCDH_N"/>
    <property type="match status" value="1"/>
</dbReference>
<evidence type="ECO:0000313" key="16">
    <source>
        <dbReference type="Proteomes" id="UP000028839"/>
    </source>
</evidence>
<evidence type="ECO:0000256" key="5">
    <source>
        <dbReference type="ARBA" id="ARBA00022832"/>
    </source>
</evidence>
<dbReference type="SUPFAM" id="SSF48179">
    <property type="entry name" value="6-phosphogluconate dehydrogenase C-terminal domain-like"/>
    <property type="match status" value="2"/>
</dbReference>
<dbReference type="InterPro" id="IPR036291">
    <property type="entry name" value="NAD(P)-bd_dom_sf"/>
</dbReference>
<gene>
    <name evidence="15" type="primary">fadJ</name>
    <name evidence="15" type="ORF">IB75_09210</name>
</gene>
<dbReference type="GO" id="GO:0070403">
    <property type="term" value="F:NAD+ binding"/>
    <property type="evidence" value="ECO:0007669"/>
    <property type="project" value="InterPro"/>
</dbReference>